<dbReference type="Proteomes" id="UP001732700">
    <property type="component" value="Chromosome 2C"/>
</dbReference>
<accession>A0ACD5UVV9</accession>
<protein>
    <submittedName>
        <fullName evidence="1">Uncharacterized protein</fullName>
    </submittedName>
</protein>
<organism evidence="1 2">
    <name type="scientific">Avena sativa</name>
    <name type="common">Oat</name>
    <dbReference type="NCBI Taxonomy" id="4498"/>
    <lineage>
        <taxon>Eukaryota</taxon>
        <taxon>Viridiplantae</taxon>
        <taxon>Streptophyta</taxon>
        <taxon>Embryophyta</taxon>
        <taxon>Tracheophyta</taxon>
        <taxon>Spermatophyta</taxon>
        <taxon>Magnoliopsida</taxon>
        <taxon>Liliopsida</taxon>
        <taxon>Poales</taxon>
        <taxon>Poaceae</taxon>
        <taxon>BOP clade</taxon>
        <taxon>Pooideae</taxon>
        <taxon>Poodae</taxon>
        <taxon>Poeae</taxon>
        <taxon>Poeae Chloroplast Group 1 (Aveneae type)</taxon>
        <taxon>Aveninae</taxon>
        <taxon>Avena</taxon>
    </lineage>
</organism>
<reference evidence="1" key="1">
    <citation type="submission" date="2021-05" db="EMBL/GenBank/DDBJ databases">
        <authorList>
            <person name="Scholz U."/>
            <person name="Mascher M."/>
            <person name="Fiebig A."/>
        </authorList>
    </citation>
    <scope>NUCLEOTIDE SEQUENCE [LARGE SCALE GENOMIC DNA]</scope>
</reference>
<dbReference type="EnsemblPlants" id="AVESA.00010b.r2.2CG0324140.1">
    <property type="protein sequence ID" value="AVESA.00010b.r2.2CG0324140.1.CDS"/>
    <property type="gene ID" value="AVESA.00010b.r2.2CG0324140"/>
</dbReference>
<keyword evidence="2" id="KW-1185">Reference proteome</keyword>
<sequence>MKGTQPARSSKRKARGTAPQVIVDNQTMIPGNIYQAWLKDASSLVSKRRRVRNKINPIQTTKTSDLMSLPPVALMSYLENSEDWYYPKQLMQLWKECTEAKSPKPSSLDSIEMTRGKKSAEFGKVHDSPHGHCSVTPGNLVTPGSPGLSRRSASRSGGSGRVDSCH</sequence>
<proteinExistence type="predicted"/>
<evidence type="ECO:0000313" key="2">
    <source>
        <dbReference type="Proteomes" id="UP001732700"/>
    </source>
</evidence>
<reference evidence="1" key="2">
    <citation type="submission" date="2025-09" db="UniProtKB">
        <authorList>
            <consortium name="EnsemblPlants"/>
        </authorList>
    </citation>
    <scope>IDENTIFICATION</scope>
</reference>
<evidence type="ECO:0000313" key="1">
    <source>
        <dbReference type="EnsemblPlants" id="AVESA.00010b.r2.2CG0324140.1.CDS"/>
    </source>
</evidence>
<name>A0ACD5UVV9_AVESA</name>